<sequence length="347" mass="37159">MPGRSWSPTLRRSAVALAVLAAVALTACNPGPSDEVGGTGADGSGGTVNLFAYAVPKPGFDRVVPLFNQTEAGAGVRIQQSYGASGDQSRKVRDGADADVVNFSVEPDVTRLVDAGLVDENWNSSADKGIPFGSVVVLVVREGNPKNLRTWDDLLRPGVEVVTPNPFSSGAAKWNLLAPYAAKSEGGRDPQAGIEYLSRLVSPDHIRVQPKSGREATEAFLQGTGDVLLSYENEALFVQREGHPIDFVVPSTTFRIENPVAVVKNSKNVEKAMAFRDFLFTPEAQRAWAEAGFRPVDPQVAADFADDFPTPDKIWTIDDLGGWPTVDTELFAPDTGSVAVVYDEATR</sequence>
<dbReference type="Proteomes" id="UP000252586">
    <property type="component" value="Unassembled WGS sequence"/>
</dbReference>
<keyword evidence="5" id="KW-0574">Periplasm</keyword>
<dbReference type="OrthoDB" id="9802127at2"/>
<dbReference type="STRING" id="1210090.GCA_001613185_05148"/>
<evidence type="ECO:0000313" key="8">
    <source>
        <dbReference type="Proteomes" id="UP000252586"/>
    </source>
</evidence>
<evidence type="ECO:0000256" key="6">
    <source>
        <dbReference type="SAM" id="SignalP"/>
    </source>
</evidence>
<keyword evidence="4 6" id="KW-0732">Signal</keyword>
<dbReference type="EMBL" id="QNRE01000009">
    <property type="protein sequence ID" value="RBO88374.1"/>
    <property type="molecule type" value="Genomic_DNA"/>
</dbReference>
<gene>
    <name evidence="7" type="ORF">DFR74_109142</name>
</gene>
<protein>
    <submittedName>
        <fullName evidence="7">Sulfate transport system substrate-binding protein</fullName>
    </submittedName>
</protein>
<dbReference type="RefSeq" id="WP_067512007.1">
    <property type="nucleotide sequence ID" value="NZ_QNRE01000009.1"/>
</dbReference>
<comment type="subcellular location">
    <subcellularLocation>
        <location evidence="1">Periplasm</location>
    </subcellularLocation>
</comment>
<proteinExistence type="inferred from homology"/>
<dbReference type="PANTHER" id="PTHR30368:SF2">
    <property type="entry name" value="SULFATE-BINDING PROTEIN"/>
    <property type="match status" value="1"/>
</dbReference>
<dbReference type="InterPro" id="IPR005669">
    <property type="entry name" value="Thiosulph/SO4-bd"/>
</dbReference>
<keyword evidence="3" id="KW-0813">Transport</keyword>
<dbReference type="GO" id="GO:1902358">
    <property type="term" value="P:sulfate transmembrane transport"/>
    <property type="evidence" value="ECO:0007669"/>
    <property type="project" value="InterPro"/>
</dbReference>
<feature type="signal peptide" evidence="6">
    <location>
        <begin position="1"/>
        <end position="27"/>
    </location>
</feature>
<comment type="caution">
    <text evidence="7">The sequence shown here is derived from an EMBL/GenBank/DDBJ whole genome shotgun (WGS) entry which is preliminary data.</text>
</comment>
<dbReference type="PANTHER" id="PTHR30368">
    <property type="entry name" value="SULFATE-BINDING PROTEIN"/>
    <property type="match status" value="1"/>
</dbReference>
<organism evidence="7 8">
    <name type="scientific">Nocardia puris</name>
    <dbReference type="NCBI Taxonomy" id="208602"/>
    <lineage>
        <taxon>Bacteria</taxon>
        <taxon>Bacillati</taxon>
        <taxon>Actinomycetota</taxon>
        <taxon>Actinomycetes</taxon>
        <taxon>Mycobacteriales</taxon>
        <taxon>Nocardiaceae</taxon>
        <taxon>Nocardia</taxon>
    </lineage>
</organism>
<dbReference type="AlphaFoldDB" id="A0A366DGB1"/>
<feature type="chain" id="PRO_5039068612" evidence="6">
    <location>
        <begin position="28"/>
        <end position="347"/>
    </location>
</feature>
<keyword evidence="8" id="KW-1185">Reference proteome</keyword>
<evidence type="ECO:0000256" key="3">
    <source>
        <dbReference type="ARBA" id="ARBA00022448"/>
    </source>
</evidence>
<comment type="similarity">
    <text evidence="2">Belongs to the prokaryotic sulfate-binding protein family.</text>
</comment>
<name>A0A366DGB1_9NOCA</name>
<dbReference type="NCBIfam" id="TIGR00971">
    <property type="entry name" value="3a0106s03"/>
    <property type="match status" value="1"/>
</dbReference>
<dbReference type="GO" id="GO:0140104">
    <property type="term" value="F:molecular carrier activity"/>
    <property type="evidence" value="ECO:0007669"/>
    <property type="project" value="InterPro"/>
</dbReference>
<evidence type="ECO:0000313" key="7">
    <source>
        <dbReference type="EMBL" id="RBO88374.1"/>
    </source>
</evidence>
<dbReference type="Gene3D" id="3.40.190.10">
    <property type="entry name" value="Periplasmic binding protein-like II"/>
    <property type="match status" value="2"/>
</dbReference>
<reference evidence="7 8" key="1">
    <citation type="submission" date="2018-06" db="EMBL/GenBank/DDBJ databases">
        <title>Genomic Encyclopedia of Type Strains, Phase IV (KMG-IV): sequencing the most valuable type-strain genomes for metagenomic binning, comparative biology and taxonomic classification.</title>
        <authorList>
            <person name="Goeker M."/>
        </authorList>
    </citation>
    <scope>NUCLEOTIDE SEQUENCE [LARGE SCALE GENOMIC DNA]</scope>
    <source>
        <strain evidence="7 8">DSM 44599</strain>
    </source>
</reference>
<dbReference type="GO" id="GO:0042597">
    <property type="term" value="C:periplasmic space"/>
    <property type="evidence" value="ECO:0007669"/>
    <property type="project" value="UniProtKB-SubCell"/>
</dbReference>
<evidence type="ECO:0000256" key="4">
    <source>
        <dbReference type="ARBA" id="ARBA00022729"/>
    </source>
</evidence>
<evidence type="ECO:0000256" key="1">
    <source>
        <dbReference type="ARBA" id="ARBA00004418"/>
    </source>
</evidence>
<evidence type="ECO:0000256" key="2">
    <source>
        <dbReference type="ARBA" id="ARBA00006099"/>
    </source>
</evidence>
<dbReference type="PROSITE" id="PS51257">
    <property type="entry name" value="PROKAR_LIPOPROTEIN"/>
    <property type="match status" value="1"/>
</dbReference>
<dbReference type="Pfam" id="PF13531">
    <property type="entry name" value="SBP_bac_11"/>
    <property type="match status" value="1"/>
</dbReference>
<accession>A0A366DGB1</accession>
<evidence type="ECO:0000256" key="5">
    <source>
        <dbReference type="ARBA" id="ARBA00022764"/>
    </source>
</evidence>
<dbReference type="SUPFAM" id="SSF53850">
    <property type="entry name" value="Periplasmic binding protein-like II"/>
    <property type="match status" value="1"/>
</dbReference>